<keyword evidence="1" id="KW-0106">Calcium</keyword>
<organism evidence="3 4">
    <name type="scientific">Raphidocelis subcapitata</name>
    <dbReference type="NCBI Taxonomy" id="307507"/>
    <lineage>
        <taxon>Eukaryota</taxon>
        <taxon>Viridiplantae</taxon>
        <taxon>Chlorophyta</taxon>
        <taxon>core chlorophytes</taxon>
        <taxon>Chlorophyceae</taxon>
        <taxon>CS clade</taxon>
        <taxon>Sphaeropleales</taxon>
        <taxon>Selenastraceae</taxon>
        <taxon>Raphidocelis</taxon>
    </lineage>
</organism>
<sequence length="120" mass="12850">MGACISKAADTAMGAKLQAIINDPNTLERPLNFAFKHFDKDGSGYIEASEVMAVVEKVSRLAGLQKAPSPAINVVFDKVAGADGRLDKEEFKHLLQKMFSLAQQEAKDRMEGAKAPTAAA</sequence>
<evidence type="ECO:0000313" key="3">
    <source>
        <dbReference type="EMBL" id="GBF98801.1"/>
    </source>
</evidence>
<protein>
    <recommendedName>
        <fullName evidence="2">EF-hand domain-containing protein</fullName>
    </recommendedName>
</protein>
<comment type="caution">
    <text evidence="3">The sequence shown here is derived from an EMBL/GenBank/DDBJ whole genome shotgun (WGS) entry which is preliminary data.</text>
</comment>
<dbReference type="GO" id="GO:0005509">
    <property type="term" value="F:calcium ion binding"/>
    <property type="evidence" value="ECO:0007669"/>
    <property type="project" value="InterPro"/>
</dbReference>
<dbReference type="PROSITE" id="PS50222">
    <property type="entry name" value="EF_HAND_2"/>
    <property type="match status" value="1"/>
</dbReference>
<dbReference type="InterPro" id="IPR018247">
    <property type="entry name" value="EF_Hand_1_Ca_BS"/>
</dbReference>
<dbReference type="Gene3D" id="1.10.238.10">
    <property type="entry name" value="EF-hand"/>
    <property type="match status" value="1"/>
</dbReference>
<dbReference type="SUPFAM" id="SSF47473">
    <property type="entry name" value="EF-hand"/>
    <property type="match status" value="1"/>
</dbReference>
<dbReference type="OrthoDB" id="537854at2759"/>
<dbReference type="Pfam" id="PF13499">
    <property type="entry name" value="EF-hand_7"/>
    <property type="match status" value="1"/>
</dbReference>
<dbReference type="InterPro" id="IPR002048">
    <property type="entry name" value="EF_hand_dom"/>
</dbReference>
<reference evidence="3 4" key="1">
    <citation type="journal article" date="2018" name="Sci. Rep.">
        <title>Raphidocelis subcapitata (=Pseudokirchneriella subcapitata) provides an insight into genome evolution and environmental adaptations in the Sphaeropleales.</title>
        <authorList>
            <person name="Suzuki S."/>
            <person name="Yamaguchi H."/>
            <person name="Nakajima N."/>
            <person name="Kawachi M."/>
        </authorList>
    </citation>
    <scope>NUCLEOTIDE SEQUENCE [LARGE SCALE GENOMIC DNA]</scope>
    <source>
        <strain evidence="3 4">NIES-35</strain>
    </source>
</reference>
<proteinExistence type="predicted"/>
<dbReference type="EMBL" id="BDRX01000135">
    <property type="protein sequence ID" value="GBF98801.1"/>
    <property type="molecule type" value="Genomic_DNA"/>
</dbReference>
<evidence type="ECO:0000259" key="2">
    <source>
        <dbReference type="PROSITE" id="PS50222"/>
    </source>
</evidence>
<dbReference type="AlphaFoldDB" id="A0A2V0PG53"/>
<gene>
    <name evidence="3" type="ORF">Rsub_11383</name>
</gene>
<evidence type="ECO:0000313" key="4">
    <source>
        <dbReference type="Proteomes" id="UP000247498"/>
    </source>
</evidence>
<feature type="domain" description="EF-hand" evidence="2">
    <location>
        <begin position="26"/>
        <end position="61"/>
    </location>
</feature>
<evidence type="ECO:0000256" key="1">
    <source>
        <dbReference type="ARBA" id="ARBA00022837"/>
    </source>
</evidence>
<dbReference type="Proteomes" id="UP000247498">
    <property type="component" value="Unassembled WGS sequence"/>
</dbReference>
<dbReference type="InParanoid" id="A0A2V0PG53"/>
<dbReference type="InterPro" id="IPR011992">
    <property type="entry name" value="EF-hand-dom_pair"/>
</dbReference>
<keyword evidence="4" id="KW-1185">Reference proteome</keyword>
<accession>A0A2V0PG53</accession>
<name>A0A2V0PG53_9CHLO</name>
<dbReference type="PROSITE" id="PS00018">
    <property type="entry name" value="EF_HAND_1"/>
    <property type="match status" value="1"/>
</dbReference>
<dbReference type="SMART" id="SM00054">
    <property type="entry name" value="EFh"/>
    <property type="match status" value="2"/>
</dbReference>
<dbReference type="CDD" id="cd00051">
    <property type="entry name" value="EFh"/>
    <property type="match status" value="1"/>
</dbReference>